<dbReference type="OrthoDB" id="4577690at2759"/>
<evidence type="ECO:0000313" key="2">
    <source>
        <dbReference type="EMBL" id="ORY10021.1"/>
    </source>
</evidence>
<dbReference type="AlphaFoldDB" id="A0A1Y1ZIF7"/>
<evidence type="ECO:0008006" key="4">
    <source>
        <dbReference type="Google" id="ProtNLM"/>
    </source>
</evidence>
<accession>A0A1Y1ZIF7</accession>
<proteinExistence type="predicted"/>
<dbReference type="GO" id="GO:0016042">
    <property type="term" value="P:lipid catabolic process"/>
    <property type="evidence" value="ECO:0007669"/>
    <property type="project" value="InterPro"/>
</dbReference>
<organism evidence="2 3">
    <name type="scientific">Neocallimastix californiae</name>
    <dbReference type="NCBI Taxonomy" id="1754190"/>
    <lineage>
        <taxon>Eukaryota</taxon>
        <taxon>Fungi</taxon>
        <taxon>Fungi incertae sedis</taxon>
        <taxon>Chytridiomycota</taxon>
        <taxon>Chytridiomycota incertae sedis</taxon>
        <taxon>Neocallimastigomycetes</taxon>
        <taxon>Neocallimastigales</taxon>
        <taxon>Neocallimastigaceae</taxon>
        <taxon>Neocallimastix</taxon>
    </lineage>
</organism>
<dbReference type="Gene3D" id="1.20.90.10">
    <property type="entry name" value="Phospholipase A2 domain"/>
    <property type="match status" value="1"/>
</dbReference>
<keyword evidence="1" id="KW-0732">Signal</keyword>
<dbReference type="GO" id="GO:0004623">
    <property type="term" value="F:phospholipase A2 activity"/>
    <property type="evidence" value="ECO:0007669"/>
    <property type="project" value="InterPro"/>
</dbReference>
<dbReference type="SUPFAM" id="SSF48619">
    <property type="entry name" value="Phospholipase A2, PLA2"/>
    <property type="match status" value="1"/>
</dbReference>
<reference evidence="2 3" key="1">
    <citation type="submission" date="2016-08" db="EMBL/GenBank/DDBJ databases">
        <title>A Parts List for Fungal Cellulosomes Revealed by Comparative Genomics.</title>
        <authorList>
            <consortium name="DOE Joint Genome Institute"/>
            <person name="Haitjema C.H."/>
            <person name="Gilmore S.P."/>
            <person name="Henske J.K."/>
            <person name="Solomon K.V."/>
            <person name="De Groot R."/>
            <person name="Kuo A."/>
            <person name="Mondo S.J."/>
            <person name="Salamov A.A."/>
            <person name="Labutti K."/>
            <person name="Zhao Z."/>
            <person name="Chiniquy J."/>
            <person name="Barry K."/>
            <person name="Brewer H.M."/>
            <person name="Purvine S.O."/>
            <person name="Wright A.T."/>
            <person name="Boxma B."/>
            <person name="Van Alen T."/>
            <person name="Hackstein J.H."/>
            <person name="Baker S.E."/>
            <person name="Grigoriev I.V."/>
            <person name="O'Malley M.A."/>
        </authorList>
    </citation>
    <scope>NUCLEOTIDE SEQUENCE [LARGE SCALE GENOMIC DNA]</scope>
    <source>
        <strain evidence="2 3">G1</strain>
    </source>
</reference>
<dbReference type="GO" id="GO:0005509">
    <property type="term" value="F:calcium ion binding"/>
    <property type="evidence" value="ECO:0007669"/>
    <property type="project" value="InterPro"/>
</dbReference>
<dbReference type="GO" id="GO:0006644">
    <property type="term" value="P:phospholipid metabolic process"/>
    <property type="evidence" value="ECO:0007669"/>
    <property type="project" value="InterPro"/>
</dbReference>
<dbReference type="Pfam" id="PF06951">
    <property type="entry name" value="PLA2G12"/>
    <property type="match status" value="1"/>
</dbReference>
<sequence>MYFKSKYINTLFIIFPSVLASINYGSCITNSGLIGICKDVSQCNGSYYTGYCSGTSNIQCCVTGSKSIATNNNKQNIATIKRIITKPTTTKSITNKLLRTTVITSINNTISIPTITNSINNIPPTSNNINNILPTTSSTTIISTTTDSTTSTNSSIIKFLTTTNNCVDPEISVRNQSFLGLTMIKYKKNTTQQNALSRVDGCSIHRNLKSILKALSKSNVDFEPYFTPACNAHDACYGCGTNKTTCDDKFHDNMLAICNKISVSRKDETLTESCKNQASIYYLAVRIFGQNSYNGDHQFVTNNKNKCDYCKNANNLIHTMFLVEGDTIF</sequence>
<gene>
    <name evidence="2" type="ORF">LY90DRAFT_518786</name>
</gene>
<feature type="chain" id="PRO_5013005541" description="Phospholipase A2 domain-containing protein" evidence="1">
    <location>
        <begin position="21"/>
        <end position="329"/>
    </location>
</feature>
<dbReference type="InterPro" id="IPR036444">
    <property type="entry name" value="PLipase_A2_dom_sf"/>
</dbReference>
<dbReference type="EMBL" id="MCOG01000400">
    <property type="protein sequence ID" value="ORY10021.1"/>
    <property type="molecule type" value="Genomic_DNA"/>
</dbReference>
<protein>
    <recommendedName>
        <fullName evidence="4">Phospholipase A2 domain-containing protein</fullName>
    </recommendedName>
</protein>
<dbReference type="InterPro" id="IPR010711">
    <property type="entry name" value="PLA2G12"/>
</dbReference>
<evidence type="ECO:0000256" key="1">
    <source>
        <dbReference type="SAM" id="SignalP"/>
    </source>
</evidence>
<dbReference type="GO" id="GO:0005576">
    <property type="term" value="C:extracellular region"/>
    <property type="evidence" value="ECO:0007669"/>
    <property type="project" value="InterPro"/>
</dbReference>
<feature type="signal peptide" evidence="1">
    <location>
        <begin position="1"/>
        <end position="20"/>
    </location>
</feature>
<dbReference type="Proteomes" id="UP000193920">
    <property type="component" value="Unassembled WGS sequence"/>
</dbReference>
<keyword evidence="3" id="KW-1185">Reference proteome</keyword>
<name>A0A1Y1ZIF7_9FUNG</name>
<evidence type="ECO:0000313" key="3">
    <source>
        <dbReference type="Proteomes" id="UP000193920"/>
    </source>
</evidence>
<comment type="caution">
    <text evidence="2">The sequence shown here is derived from an EMBL/GenBank/DDBJ whole genome shotgun (WGS) entry which is preliminary data.</text>
</comment>
<dbReference type="GO" id="GO:0050482">
    <property type="term" value="P:arachidonate secretion"/>
    <property type="evidence" value="ECO:0007669"/>
    <property type="project" value="InterPro"/>
</dbReference>